<gene>
    <name evidence="1" type="ORF">FSB_LOCUS9587</name>
</gene>
<dbReference type="AlphaFoldDB" id="A0A2N9F3N7"/>
<name>A0A2N9F3N7_FAGSY</name>
<protein>
    <submittedName>
        <fullName evidence="1">Uncharacterized protein</fullName>
    </submittedName>
</protein>
<accession>A0A2N9F3N7</accession>
<proteinExistence type="predicted"/>
<sequence length="112" mass="12799">MDGTTWAKYLDLQLFSQLNLEDKIHIQGGWNVMTWGRSEGVTSDDMDSTKKAATAMDPEEIHAREGPDGLRWRLRKNGVFDTRFYYNSIRGSNEVRFPWKGGVACVVVMGRQ</sequence>
<organism evidence="1">
    <name type="scientific">Fagus sylvatica</name>
    <name type="common">Beechnut</name>
    <dbReference type="NCBI Taxonomy" id="28930"/>
    <lineage>
        <taxon>Eukaryota</taxon>
        <taxon>Viridiplantae</taxon>
        <taxon>Streptophyta</taxon>
        <taxon>Embryophyta</taxon>
        <taxon>Tracheophyta</taxon>
        <taxon>Spermatophyta</taxon>
        <taxon>Magnoliopsida</taxon>
        <taxon>eudicotyledons</taxon>
        <taxon>Gunneridae</taxon>
        <taxon>Pentapetalae</taxon>
        <taxon>rosids</taxon>
        <taxon>fabids</taxon>
        <taxon>Fagales</taxon>
        <taxon>Fagaceae</taxon>
        <taxon>Fagus</taxon>
    </lineage>
</organism>
<evidence type="ECO:0000313" key="1">
    <source>
        <dbReference type="EMBL" id="SPC81705.1"/>
    </source>
</evidence>
<reference evidence="1" key="1">
    <citation type="submission" date="2018-02" db="EMBL/GenBank/DDBJ databases">
        <authorList>
            <person name="Cohen D.B."/>
            <person name="Kent A.D."/>
        </authorList>
    </citation>
    <scope>NUCLEOTIDE SEQUENCE</scope>
</reference>
<dbReference type="EMBL" id="OIVN01000532">
    <property type="protein sequence ID" value="SPC81705.1"/>
    <property type="molecule type" value="Genomic_DNA"/>
</dbReference>